<dbReference type="Proteomes" id="UP000639772">
    <property type="component" value="Chromosome 7"/>
</dbReference>
<dbReference type="PROSITE" id="PS50089">
    <property type="entry name" value="ZF_RING_2"/>
    <property type="match status" value="1"/>
</dbReference>
<reference evidence="4 5" key="1">
    <citation type="journal article" date="2020" name="Nat. Food">
        <title>A phased Vanilla planifolia genome enables genetic improvement of flavour and production.</title>
        <authorList>
            <person name="Hasing T."/>
            <person name="Tang H."/>
            <person name="Brym M."/>
            <person name="Khazi F."/>
            <person name="Huang T."/>
            <person name="Chambers A.H."/>
        </authorList>
    </citation>
    <scope>NUCLEOTIDE SEQUENCE [LARGE SCALE GENOMIC DNA]</scope>
    <source>
        <tissue evidence="4">Leaf</tissue>
    </source>
</reference>
<dbReference type="SUPFAM" id="SSF57850">
    <property type="entry name" value="RING/U-box"/>
    <property type="match status" value="1"/>
</dbReference>
<keyword evidence="1" id="KW-0479">Metal-binding</keyword>
<dbReference type="InterPro" id="IPR033276">
    <property type="entry name" value="BB"/>
</dbReference>
<dbReference type="GO" id="GO:0004842">
    <property type="term" value="F:ubiquitin-protein transferase activity"/>
    <property type="evidence" value="ECO:0007669"/>
    <property type="project" value="InterPro"/>
</dbReference>
<dbReference type="GO" id="GO:0016567">
    <property type="term" value="P:protein ubiquitination"/>
    <property type="evidence" value="ECO:0007669"/>
    <property type="project" value="InterPro"/>
</dbReference>
<dbReference type="GO" id="GO:0046621">
    <property type="term" value="P:negative regulation of organ growth"/>
    <property type="evidence" value="ECO:0007669"/>
    <property type="project" value="InterPro"/>
</dbReference>
<evidence type="ECO:0000313" key="4">
    <source>
        <dbReference type="EMBL" id="KAG0474936.1"/>
    </source>
</evidence>
<sequence>MEPCIRFSGGIPLTKRKILQIKHIRYWILLNTHRGVFNMEVGLQTGGKQQVDIHYVNAPMHYVVEENFGGYHHEQDDVTYAQILQDQESVYRSLQRNSETDTARSSRNSSEGDPVDTLQRPESPSKKRNIESQLAIDEAYARELQELEYQLSHTSLNGTSGIESDFMLGQPSTINQVNVGNDTVTQAVTEDDVDPDRMTYQELQSLGEAIGTESRGLSDELICYLPTSKYKTGLFSREKHDECVICRMAYKNRDKLIILPCKHQYHKSCISRWLKINKVCPICNEEVFGS</sequence>
<evidence type="ECO:0000256" key="1">
    <source>
        <dbReference type="PROSITE-ProRule" id="PRU00175"/>
    </source>
</evidence>
<dbReference type="PANTHER" id="PTHR46400">
    <property type="entry name" value="RING/U-BOX SUPERFAMILY PROTEIN"/>
    <property type="match status" value="1"/>
</dbReference>
<proteinExistence type="predicted"/>
<comment type="caution">
    <text evidence="4">The sequence shown here is derived from an EMBL/GenBank/DDBJ whole genome shotgun (WGS) entry which is preliminary data.</text>
</comment>
<organism evidence="4 5">
    <name type="scientific">Vanilla planifolia</name>
    <name type="common">Vanilla</name>
    <dbReference type="NCBI Taxonomy" id="51239"/>
    <lineage>
        <taxon>Eukaryota</taxon>
        <taxon>Viridiplantae</taxon>
        <taxon>Streptophyta</taxon>
        <taxon>Embryophyta</taxon>
        <taxon>Tracheophyta</taxon>
        <taxon>Spermatophyta</taxon>
        <taxon>Magnoliopsida</taxon>
        <taxon>Liliopsida</taxon>
        <taxon>Asparagales</taxon>
        <taxon>Orchidaceae</taxon>
        <taxon>Vanilloideae</taxon>
        <taxon>Vanilleae</taxon>
        <taxon>Vanilla</taxon>
    </lineage>
</organism>
<dbReference type="OrthoDB" id="8062037at2759"/>
<dbReference type="GO" id="GO:0031624">
    <property type="term" value="F:ubiquitin conjugating enzyme binding"/>
    <property type="evidence" value="ECO:0007669"/>
    <property type="project" value="TreeGrafter"/>
</dbReference>
<accession>A0A835QKC6</accession>
<keyword evidence="1" id="KW-0863">Zinc-finger</keyword>
<evidence type="ECO:0000256" key="2">
    <source>
        <dbReference type="SAM" id="MobiDB-lite"/>
    </source>
</evidence>
<feature type="domain" description="RING-type" evidence="3">
    <location>
        <begin position="243"/>
        <end position="284"/>
    </location>
</feature>
<dbReference type="AlphaFoldDB" id="A0A835QKC6"/>
<dbReference type="FunFam" id="3.30.40.10:FF:000226">
    <property type="entry name" value="E3 ubiquitin ligase BIG BROTHER"/>
    <property type="match status" value="1"/>
</dbReference>
<evidence type="ECO:0000313" key="5">
    <source>
        <dbReference type="Proteomes" id="UP000639772"/>
    </source>
</evidence>
<protein>
    <recommendedName>
        <fullName evidence="3">RING-type domain-containing protein</fullName>
    </recommendedName>
</protein>
<feature type="region of interest" description="Disordered" evidence="2">
    <location>
        <begin position="93"/>
        <end position="131"/>
    </location>
</feature>
<dbReference type="SMART" id="SM00184">
    <property type="entry name" value="RING"/>
    <property type="match status" value="1"/>
</dbReference>
<name>A0A835QKC6_VANPL</name>
<dbReference type="Gene3D" id="3.30.40.10">
    <property type="entry name" value="Zinc/RING finger domain, C3HC4 (zinc finger)"/>
    <property type="match status" value="1"/>
</dbReference>
<dbReference type="InterPro" id="IPR013083">
    <property type="entry name" value="Znf_RING/FYVE/PHD"/>
</dbReference>
<dbReference type="InterPro" id="IPR001841">
    <property type="entry name" value="Znf_RING"/>
</dbReference>
<dbReference type="Pfam" id="PF13639">
    <property type="entry name" value="zf-RING_2"/>
    <property type="match status" value="1"/>
</dbReference>
<evidence type="ECO:0000259" key="3">
    <source>
        <dbReference type="PROSITE" id="PS50089"/>
    </source>
</evidence>
<dbReference type="PANTHER" id="PTHR46400:SF11">
    <property type="entry name" value="OS04G0571200 PROTEIN"/>
    <property type="match status" value="1"/>
</dbReference>
<dbReference type="GO" id="GO:0008270">
    <property type="term" value="F:zinc ion binding"/>
    <property type="evidence" value="ECO:0007669"/>
    <property type="project" value="UniProtKB-KW"/>
</dbReference>
<gene>
    <name evidence="4" type="ORF">HPP92_014622</name>
</gene>
<dbReference type="EMBL" id="JADCNM010000007">
    <property type="protein sequence ID" value="KAG0474936.1"/>
    <property type="molecule type" value="Genomic_DNA"/>
</dbReference>
<keyword evidence="1" id="KW-0862">Zinc</keyword>